<reference evidence="3 4" key="1">
    <citation type="submission" date="2015-04" db="EMBL/GenBank/DDBJ databases">
        <authorList>
            <person name="Syromyatnikov M.Y."/>
            <person name="Popov V.N."/>
        </authorList>
    </citation>
    <scope>NUCLEOTIDE SEQUENCE [LARGE SCALE GENOMIC DNA]</scope>
</reference>
<dbReference type="PANTHER" id="PTHR21656">
    <property type="entry name" value="MALE-SPECIFIC LETHAL-1 PROTEIN"/>
    <property type="match status" value="1"/>
</dbReference>
<dbReference type="Proteomes" id="UP000183832">
    <property type="component" value="Unassembled WGS sequence"/>
</dbReference>
<organism evidence="3 4">
    <name type="scientific">Clunio marinus</name>
    <dbReference type="NCBI Taxonomy" id="568069"/>
    <lineage>
        <taxon>Eukaryota</taxon>
        <taxon>Metazoa</taxon>
        <taxon>Ecdysozoa</taxon>
        <taxon>Arthropoda</taxon>
        <taxon>Hexapoda</taxon>
        <taxon>Insecta</taxon>
        <taxon>Pterygota</taxon>
        <taxon>Neoptera</taxon>
        <taxon>Endopterygota</taxon>
        <taxon>Diptera</taxon>
        <taxon>Nematocera</taxon>
        <taxon>Chironomoidea</taxon>
        <taxon>Chironomidae</taxon>
        <taxon>Clunio</taxon>
    </lineage>
</organism>
<dbReference type="OrthoDB" id="6022555at2759"/>
<evidence type="ECO:0000313" key="3">
    <source>
        <dbReference type="EMBL" id="CRL06749.1"/>
    </source>
</evidence>
<dbReference type="Pfam" id="PF15275">
    <property type="entry name" value="PEHE"/>
    <property type="match status" value="1"/>
</dbReference>
<dbReference type="GO" id="GO:0072487">
    <property type="term" value="C:MSL complex"/>
    <property type="evidence" value="ECO:0007669"/>
    <property type="project" value="InterPro"/>
</dbReference>
<protein>
    <submittedName>
        <fullName evidence="3">CLUMA_CG019785, isoform A</fullName>
    </submittedName>
</protein>
<dbReference type="SMART" id="SM01300">
    <property type="entry name" value="PEHE"/>
    <property type="match status" value="1"/>
</dbReference>
<dbReference type="AlphaFoldDB" id="A0A1J1J2T4"/>
<dbReference type="Gene3D" id="1.20.5.170">
    <property type="match status" value="1"/>
</dbReference>
<dbReference type="PROSITE" id="PS52052">
    <property type="entry name" value="PEHE"/>
    <property type="match status" value="1"/>
</dbReference>
<sequence length="365" mass="42755">MDKIIKNENIDHIYCNKITTREGLPYSDKSNFIGDDKTVKKMKNFILSNINLIEELQSQLQERDSLIAKLLAENESLKQRLQRYKHSKGSSKKSDFYKDSNNTTNNNNNNNNLPVATHKHKPNEKKNDGLVKDKRVSIDTSEDEIFKKKPLDDSQESISIKLSSKNLFLMTNKPYIINDWKVCDLEDEEIQKGFDDINLEVPRWVEVNLPTTPTNEIENLPVEDVSDEAFLKRHLKYEIDERRRKKWDQQRIREQKNIERLKKRHLKEEYAEMINTTAKIPKTMISFFPDIETIKFIQISDDLPISAFGEQIPKLQPKDFSLPWLSDNDNDNSNIYSIETMCSNGNPRMKVRTKFISRCSKPIAK</sequence>
<feature type="compositionally biased region" description="Basic residues" evidence="1">
    <location>
        <begin position="80"/>
        <end position="91"/>
    </location>
</feature>
<dbReference type="Gene3D" id="6.10.250.2000">
    <property type="match status" value="1"/>
</dbReference>
<dbReference type="GO" id="GO:0003682">
    <property type="term" value="F:chromatin binding"/>
    <property type="evidence" value="ECO:0007669"/>
    <property type="project" value="TreeGrafter"/>
</dbReference>
<name>A0A1J1J2T4_9DIPT</name>
<accession>A0A1J1J2T4</accession>
<feature type="compositionally biased region" description="Low complexity" evidence="1">
    <location>
        <begin position="101"/>
        <end position="112"/>
    </location>
</feature>
<dbReference type="EMBL" id="CVRI01000067">
    <property type="protein sequence ID" value="CRL06749.1"/>
    <property type="molecule type" value="Genomic_DNA"/>
</dbReference>
<dbReference type="InterPro" id="IPR029332">
    <property type="entry name" value="PEHE_dom"/>
</dbReference>
<evidence type="ECO:0000313" key="4">
    <source>
        <dbReference type="Proteomes" id="UP000183832"/>
    </source>
</evidence>
<evidence type="ECO:0000256" key="1">
    <source>
        <dbReference type="SAM" id="MobiDB-lite"/>
    </source>
</evidence>
<keyword evidence="4" id="KW-1185">Reference proteome</keyword>
<feature type="region of interest" description="Disordered" evidence="1">
    <location>
        <begin position="80"/>
        <end position="134"/>
    </location>
</feature>
<proteinExistence type="predicted"/>
<feature type="compositionally biased region" description="Basic and acidic residues" evidence="1">
    <location>
        <begin position="124"/>
        <end position="134"/>
    </location>
</feature>
<dbReference type="STRING" id="568069.A0A1J1J2T4"/>
<evidence type="ECO:0000259" key="2">
    <source>
        <dbReference type="PROSITE" id="PS52052"/>
    </source>
</evidence>
<feature type="domain" description="PEHE" evidence="2">
    <location>
        <begin position="198"/>
        <end position="324"/>
    </location>
</feature>
<dbReference type="PANTHER" id="PTHR21656:SF2">
    <property type="entry name" value="MALE-SPECIFIC LETHAL 1 HOMOLOG"/>
    <property type="match status" value="1"/>
</dbReference>
<gene>
    <name evidence="3" type="ORF">CLUMA_CG019785</name>
</gene>
<dbReference type="InterPro" id="IPR026711">
    <property type="entry name" value="Msl-1"/>
</dbReference>